<dbReference type="Proteomes" id="UP000507245">
    <property type="component" value="Unassembled WGS sequence"/>
</dbReference>
<dbReference type="AlphaFoldDB" id="A0A6J5WGL6"/>
<protein>
    <submittedName>
        <fullName evidence="1">Uncharacterized protein</fullName>
    </submittedName>
</protein>
<sequence>MVPGGAGQRQLPPISAMKKKRQKASITSSALVRSTVCQVSTSLAVIIKSSYNPTLMMILRVAMSPGGILHVAMSPGYTPSCMGPLCFQFCFLCNLSDNWAKPERILGRHVPREAPVLFTSYVGPMLVIGNPICTNRIFLRITALIGANPPT</sequence>
<organism evidence="1 2">
    <name type="scientific">Prunus armeniaca</name>
    <name type="common">Apricot</name>
    <name type="synonym">Armeniaca vulgaris</name>
    <dbReference type="NCBI Taxonomy" id="36596"/>
    <lineage>
        <taxon>Eukaryota</taxon>
        <taxon>Viridiplantae</taxon>
        <taxon>Streptophyta</taxon>
        <taxon>Embryophyta</taxon>
        <taxon>Tracheophyta</taxon>
        <taxon>Spermatophyta</taxon>
        <taxon>Magnoliopsida</taxon>
        <taxon>eudicotyledons</taxon>
        <taxon>Gunneridae</taxon>
        <taxon>Pentapetalae</taxon>
        <taxon>rosids</taxon>
        <taxon>fabids</taxon>
        <taxon>Rosales</taxon>
        <taxon>Rosaceae</taxon>
        <taxon>Amygdaloideae</taxon>
        <taxon>Amygdaleae</taxon>
        <taxon>Prunus</taxon>
    </lineage>
</organism>
<reference evidence="2" key="1">
    <citation type="journal article" date="2020" name="Genome Biol.">
        <title>Gamete binning: chromosome-level and haplotype-resolved genome assembly enabled by high-throughput single-cell sequencing of gamete genomes.</title>
        <authorList>
            <person name="Campoy J.A."/>
            <person name="Sun H."/>
            <person name="Goel M."/>
            <person name="Jiao W.-B."/>
            <person name="Folz-Donahue K."/>
            <person name="Wang N."/>
            <person name="Rubio M."/>
            <person name="Liu C."/>
            <person name="Kukat C."/>
            <person name="Ruiz D."/>
            <person name="Huettel B."/>
            <person name="Schneeberger K."/>
        </authorList>
    </citation>
    <scope>NUCLEOTIDE SEQUENCE [LARGE SCALE GENOMIC DNA]</scope>
    <source>
        <strain evidence="2">cv. Rojo Pasion</strain>
    </source>
</reference>
<proteinExistence type="predicted"/>
<evidence type="ECO:0000313" key="1">
    <source>
        <dbReference type="EMBL" id="CAB4299215.1"/>
    </source>
</evidence>
<keyword evidence="2" id="KW-1185">Reference proteome</keyword>
<evidence type="ECO:0000313" key="2">
    <source>
        <dbReference type="Proteomes" id="UP000507245"/>
    </source>
</evidence>
<dbReference type="EMBL" id="CAEKKB010000002">
    <property type="protein sequence ID" value="CAB4299215.1"/>
    <property type="molecule type" value="Genomic_DNA"/>
</dbReference>
<name>A0A6J5WGL6_PRUAR</name>
<accession>A0A6J5WGL6</accession>
<gene>
    <name evidence="1" type="ORF">ORAREDHAP_LOCUS12917</name>
</gene>